<dbReference type="FunCoup" id="G0NME0">
    <property type="interactions" value="1883"/>
</dbReference>
<evidence type="ECO:0000313" key="1">
    <source>
        <dbReference type="EMBL" id="EGT34063.1"/>
    </source>
</evidence>
<protein>
    <submittedName>
        <fullName evidence="1">Uncharacterized protein</fullName>
    </submittedName>
</protein>
<dbReference type="STRING" id="135651.G0NME0"/>
<gene>
    <name evidence="1" type="ORF">CAEBREN_04259</name>
</gene>
<dbReference type="OMA" id="WPAPIEM"/>
<accession>G0NME0</accession>
<dbReference type="AlphaFoldDB" id="G0NME0"/>
<sequence length="461" mass="52952">MNIDQEENIIFLMSMSNTMRKLWPAPIEMDIIDEGVLKSNGRKKCLINASRWAVCADIIRLMINRINGCDVNVSIGRCSDSGVAMTNGNSNEKSQQLLDSLAQLSSITKGYEEIHLEFPIREIEKIERNGSNQKKMKQKVHWFIDVDTLVNLNCSLFDRHFPENLVTLYVIGELQTLHDDFLPAKRVTALLENLGINVKFLLCRADLNELRSEILSEKRYEMSERSAKIKIGGKKLTVQLHQVHRVGKRGFPIKRLLLVGFLPEIELCRLGFFRYKSIPEHQMSVSAVSKTSNDILWSIGNFLLSENKNYRVALLKFRRNKKKRSETKCSKKRLGYCIMTAQEDDNKETLLTLIRLPQTMSYSFAKSLQFVEKIDEPKSPLPDASYPQFATQEPRIIKRRLEEIGLNETLDSKKAKFEEISKEYNCLHARDSFVNFTSAWQKHAGLLAETKVEAETDGNNN</sequence>
<dbReference type="HOGENOM" id="CLU_622929_0_0_1"/>
<dbReference type="EMBL" id="GL379909">
    <property type="protein sequence ID" value="EGT34063.1"/>
    <property type="molecule type" value="Genomic_DNA"/>
</dbReference>
<reference evidence="2" key="1">
    <citation type="submission" date="2011-07" db="EMBL/GenBank/DDBJ databases">
        <authorList>
            <consortium name="Caenorhabditis brenneri Sequencing and Analysis Consortium"/>
            <person name="Wilson R.K."/>
        </authorList>
    </citation>
    <scope>NUCLEOTIDE SEQUENCE [LARGE SCALE GENOMIC DNA]</scope>
    <source>
        <strain evidence="2">PB2801</strain>
    </source>
</reference>
<evidence type="ECO:0000313" key="2">
    <source>
        <dbReference type="Proteomes" id="UP000008068"/>
    </source>
</evidence>
<dbReference type="InParanoid" id="G0NME0"/>
<dbReference type="OrthoDB" id="5791038at2759"/>
<dbReference type="Proteomes" id="UP000008068">
    <property type="component" value="Unassembled WGS sequence"/>
</dbReference>
<organism evidence="2">
    <name type="scientific">Caenorhabditis brenneri</name>
    <name type="common">Nematode worm</name>
    <dbReference type="NCBI Taxonomy" id="135651"/>
    <lineage>
        <taxon>Eukaryota</taxon>
        <taxon>Metazoa</taxon>
        <taxon>Ecdysozoa</taxon>
        <taxon>Nematoda</taxon>
        <taxon>Chromadorea</taxon>
        <taxon>Rhabditida</taxon>
        <taxon>Rhabditina</taxon>
        <taxon>Rhabditomorpha</taxon>
        <taxon>Rhabditoidea</taxon>
        <taxon>Rhabditidae</taxon>
        <taxon>Peloderinae</taxon>
        <taxon>Caenorhabditis</taxon>
    </lineage>
</organism>
<dbReference type="eggNOG" id="ENOG502RTA7">
    <property type="taxonomic scope" value="Eukaryota"/>
</dbReference>
<name>G0NME0_CAEBE</name>
<proteinExistence type="predicted"/>
<keyword evidence="2" id="KW-1185">Reference proteome</keyword>